<dbReference type="AlphaFoldDB" id="A0A449AYF9"/>
<feature type="transmembrane region" description="Helical" evidence="1">
    <location>
        <begin position="546"/>
        <end position="570"/>
    </location>
</feature>
<sequence>MENLDLNIENGQTNNLNVVKQKAQSNFIFKFENKIISQMSLSKPLDSQISINELTIPNGYHLVDKYQNFQIGTNYELELAKNSYQVSYQFIFENQIIDTQVINVLFEENYDLPQIPSSNSSDYDFGLESALPKAQNVTQNYDFKVQLNKKQTTTTISFITKTRQNIATQELHKAPSYQITLADLNLPKYYDLVNPEVQIQNGQTNFLEVEKQTAITVFAYIEGDELVETESLKSEIDKLITAEDLNIPTGYELINKETTYLPGQSYDLAIVRKSFTVTYRFVFEGQEIDMRTITAKYHQTYQLPALPLSNTKEYAYKAGQDYQPIPNIENNQIITVNLTKEQVTTKINYLSDGQIISIQNLTLAPNYQIQPSDLKLPDGYALVDQNPRINLGQINNLEITNQVATSEFIFKENNQEVGQDQVTLAAGQKVSANHLTLPEGYELVNQDQTYLIGQNYDNIQVQRKTYQINYKFVYQGNVIDTRTLTVKYHDLYKLPNLPLSLDPKFVYVVHNPENYQVVENIAENKSILVDLDLKEITKTPTKKSSFIALLASGITTSALAIGGALSWFFFKKRK</sequence>
<evidence type="ECO:0000313" key="2">
    <source>
        <dbReference type="EMBL" id="VEU72563.1"/>
    </source>
</evidence>
<keyword evidence="1" id="KW-0812">Transmembrane</keyword>
<protein>
    <submittedName>
        <fullName evidence="2">Uncharacterized protein</fullName>
    </submittedName>
</protein>
<dbReference type="Proteomes" id="UP000289862">
    <property type="component" value="Chromosome"/>
</dbReference>
<dbReference type="EMBL" id="LR215031">
    <property type="protein sequence ID" value="VEU72563.1"/>
    <property type="molecule type" value="Genomic_DNA"/>
</dbReference>
<organism evidence="2 3">
    <name type="scientific">Mycoplasmopsis gallopavonis</name>
    <dbReference type="NCBI Taxonomy" id="76629"/>
    <lineage>
        <taxon>Bacteria</taxon>
        <taxon>Bacillati</taxon>
        <taxon>Mycoplasmatota</taxon>
        <taxon>Mycoplasmoidales</taxon>
        <taxon>Metamycoplasmataceae</taxon>
        <taxon>Mycoplasmopsis</taxon>
    </lineage>
</organism>
<evidence type="ECO:0000256" key="1">
    <source>
        <dbReference type="SAM" id="Phobius"/>
    </source>
</evidence>
<name>A0A449AYF9_9BACT</name>
<accession>A0A449AYF9</accession>
<keyword evidence="1" id="KW-1133">Transmembrane helix</keyword>
<dbReference type="RefSeq" id="WP_129724507.1">
    <property type="nucleotide sequence ID" value="NZ_LR215031.1"/>
</dbReference>
<dbReference type="KEGG" id="mgal:NCTC10186_00027"/>
<keyword evidence="1" id="KW-0472">Membrane</keyword>
<gene>
    <name evidence="2" type="ORF">NCTC10186_00027</name>
</gene>
<evidence type="ECO:0000313" key="3">
    <source>
        <dbReference type="Proteomes" id="UP000289862"/>
    </source>
</evidence>
<proteinExistence type="predicted"/>
<keyword evidence="3" id="KW-1185">Reference proteome</keyword>
<reference evidence="2 3" key="1">
    <citation type="submission" date="2019-01" db="EMBL/GenBank/DDBJ databases">
        <authorList>
            <consortium name="Pathogen Informatics"/>
        </authorList>
    </citation>
    <scope>NUCLEOTIDE SEQUENCE [LARGE SCALE GENOMIC DNA]</scope>
    <source>
        <strain evidence="2 3">NCTC10186</strain>
    </source>
</reference>